<accession>A0A3P8E7K1</accession>
<evidence type="ECO:0000313" key="3">
    <source>
        <dbReference type="WBParaSite" id="HPBE_0002404501-mRNA-1"/>
    </source>
</evidence>
<dbReference type="WBParaSite" id="HPBE_0002404501-mRNA-1">
    <property type="protein sequence ID" value="HPBE_0002404501-mRNA-1"/>
    <property type="gene ID" value="HPBE_0002404501"/>
</dbReference>
<dbReference type="OrthoDB" id="15304at2759"/>
<dbReference type="EMBL" id="UZAH01035775">
    <property type="protein sequence ID" value="VDP42548.1"/>
    <property type="molecule type" value="Genomic_DNA"/>
</dbReference>
<reference evidence="3" key="2">
    <citation type="submission" date="2019-09" db="UniProtKB">
        <authorList>
            <consortium name="WormBaseParasite"/>
        </authorList>
    </citation>
    <scope>IDENTIFICATION</scope>
</reference>
<name>A0A183GMX5_HELPZ</name>
<reference evidence="1 2" key="1">
    <citation type="submission" date="2018-11" db="EMBL/GenBank/DDBJ databases">
        <authorList>
            <consortium name="Pathogen Informatics"/>
        </authorList>
    </citation>
    <scope>NUCLEOTIDE SEQUENCE [LARGE SCALE GENOMIC DNA]</scope>
</reference>
<evidence type="ECO:0000313" key="1">
    <source>
        <dbReference type="EMBL" id="VDP42548.1"/>
    </source>
</evidence>
<sequence length="367" mass="41343">MLLTLFRIAGNGRLTPDEAADANWERCAAKIKDILKELPPGRADVVMAAIHERKAMGLDTAGEGSSMYECLRYIDEENISELGYIFNEDNADVITRMEWVDPMVASALRLLSELVVLNANCGASSEAALRSEMVNALAGGAHTHSRLRSIIAEKGSRGAESIDPLFDRVLNDVWLNEFCPVLCQHRALYPKSSTGVFMDVEKMEREILGTEEKILQMWIPYRLSDFSDGTRHESVRSIARVLLCDRFIQLCIVVLEAGIIGRPEIRETTTQLVVYLLTLAYQYMFTLPTAERRVAINRFRKSYIATEGLKVVQLPLLVFVLFLIECEKRGNKVKFLKKTVAGDFEKQRIIGGAAEYLARLVTFISKW</sequence>
<gene>
    <name evidence="1" type="ORF">HPBE_LOCUS24044</name>
</gene>
<dbReference type="Proteomes" id="UP000050761">
    <property type="component" value="Unassembled WGS sequence"/>
</dbReference>
<evidence type="ECO:0000313" key="2">
    <source>
        <dbReference type="Proteomes" id="UP000050761"/>
    </source>
</evidence>
<protein>
    <submittedName>
        <fullName evidence="3">Nuclear pore complex protein</fullName>
    </submittedName>
</protein>
<proteinExistence type="predicted"/>
<organism evidence="2 3">
    <name type="scientific">Heligmosomoides polygyrus</name>
    <name type="common">Parasitic roundworm</name>
    <dbReference type="NCBI Taxonomy" id="6339"/>
    <lineage>
        <taxon>Eukaryota</taxon>
        <taxon>Metazoa</taxon>
        <taxon>Ecdysozoa</taxon>
        <taxon>Nematoda</taxon>
        <taxon>Chromadorea</taxon>
        <taxon>Rhabditida</taxon>
        <taxon>Rhabditina</taxon>
        <taxon>Rhabditomorpha</taxon>
        <taxon>Strongyloidea</taxon>
        <taxon>Heligmosomidae</taxon>
        <taxon>Heligmosomoides</taxon>
    </lineage>
</organism>
<dbReference type="AlphaFoldDB" id="A0A183GMX5"/>
<keyword evidence="2" id="KW-1185">Reference proteome</keyword>
<accession>A0A183GMX5</accession>